<proteinExistence type="predicted"/>
<dbReference type="CDD" id="cd02231">
    <property type="entry name" value="cupin_BLL6423-like"/>
    <property type="match status" value="1"/>
</dbReference>
<dbReference type="Pfam" id="PF07883">
    <property type="entry name" value="Cupin_2"/>
    <property type="match status" value="1"/>
</dbReference>
<keyword evidence="3" id="KW-1185">Reference proteome</keyword>
<dbReference type="InterPro" id="IPR013096">
    <property type="entry name" value="Cupin_2"/>
</dbReference>
<dbReference type="InterPro" id="IPR014710">
    <property type="entry name" value="RmlC-like_jellyroll"/>
</dbReference>
<dbReference type="InterPro" id="IPR047142">
    <property type="entry name" value="OryJ/VirC-like"/>
</dbReference>
<protein>
    <recommendedName>
        <fullName evidence="1">Cupin type-2 domain-containing protein</fullName>
    </recommendedName>
</protein>
<evidence type="ECO:0000313" key="3">
    <source>
        <dbReference type="Proteomes" id="UP000008370"/>
    </source>
</evidence>
<gene>
    <name evidence="2" type="ORF">PHACADRAFT_211736</name>
</gene>
<dbReference type="GeneID" id="18913145"/>
<evidence type="ECO:0000313" key="2">
    <source>
        <dbReference type="EMBL" id="EKM52481.1"/>
    </source>
</evidence>
<dbReference type="STRING" id="650164.K5URG6"/>
<dbReference type="Gene3D" id="2.60.120.10">
    <property type="entry name" value="Jelly Rolls"/>
    <property type="match status" value="1"/>
</dbReference>
<reference evidence="2 3" key="1">
    <citation type="journal article" date="2012" name="BMC Genomics">
        <title>Comparative genomics of the white-rot fungi, Phanerochaete carnosa and P. chrysosporium, to elucidate the genetic basis of the distinct wood types they colonize.</title>
        <authorList>
            <person name="Suzuki H."/>
            <person name="MacDonald J."/>
            <person name="Syed K."/>
            <person name="Salamov A."/>
            <person name="Hori C."/>
            <person name="Aerts A."/>
            <person name="Henrissat B."/>
            <person name="Wiebenga A."/>
            <person name="vanKuyk P.A."/>
            <person name="Barry K."/>
            <person name="Lindquist E."/>
            <person name="LaButti K."/>
            <person name="Lapidus A."/>
            <person name="Lucas S."/>
            <person name="Coutinho P."/>
            <person name="Gong Y."/>
            <person name="Samejima M."/>
            <person name="Mahadevan R."/>
            <person name="Abou-Zaid M."/>
            <person name="de Vries R.P."/>
            <person name="Igarashi K."/>
            <person name="Yadav J.S."/>
            <person name="Grigoriev I.V."/>
            <person name="Master E.R."/>
        </authorList>
    </citation>
    <scope>NUCLEOTIDE SEQUENCE [LARGE SCALE GENOMIC DNA]</scope>
    <source>
        <strain evidence="2 3">HHB-10118-sp</strain>
    </source>
</reference>
<name>K5URG6_PHACS</name>
<accession>K5URG6</accession>
<dbReference type="KEGG" id="pco:PHACADRAFT_211736"/>
<dbReference type="InParanoid" id="K5URG6"/>
<dbReference type="Gene3D" id="2.20.70.150">
    <property type="match status" value="1"/>
</dbReference>
<dbReference type="EMBL" id="JH930475">
    <property type="protein sequence ID" value="EKM52481.1"/>
    <property type="molecule type" value="Genomic_DNA"/>
</dbReference>
<organism evidence="2 3">
    <name type="scientific">Phanerochaete carnosa (strain HHB-10118-sp)</name>
    <name type="common">White-rot fungus</name>
    <name type="synonym">Peniophora carnosa</name>
    <dbReference type="NCBI Taxonomy" id="650164"/>
    <lineage>
        <taxon>Eukaryota</taxon>
        <taxon>Fungi</taxon>
        <taxon>Dikarya</taxon>
        <taxon>Basidiomycota</taxon>
        <taxon>Agaricomycotina</taxon>
        <taxon>Agaricomycetes</taxon>
        <taxon>Polyporales</taxon>
        <taxon>Phanerochaetaceae</taxon>
        <taxon>Phanerochaete</taxon>
    </lineage>
</organism>
<dbReference type="RefSeq" id="XP_007398825.1">
    <property type="nucleotide sequence ID" value="XM_007398763.1"/>
</dbReference>
<dbReference type="AlphaFoldDB" id="K5URG6"/>
<sequence>MSTTPTAAKPLPVRRIVTGHTPDGKAIFVDDGPVASYPFGGSKTFTTDLYWIHGFPPSNDGGFEDAVKQHDNVIVNPTGSTFRVFDMPPHREAMFHRTLSLDYGILISGSLTLVLDDNKRVVMKPGDVIVQRETIHSWINETDEWTRMYFVILRKPVLRSVSTRYGP</sequence>
<dbReference type="PANTHER" id="PTHR36156:SF2">
    <property type="entry name" value="CUPIN TYPE-2 DOMAIN-CONTAINING PROTEIN"/>
    <property type="match status" value="1"/>
</dbReference>
<dbReference type="OrthoDB" id="5840532at2759"/>
<dbReference type="Proteomes" id="UP000008370">
    <property type="component" value="Unassembled WGS sequence"/>
</dbReference>
<dbReference type="HOGENOM" id="CLU_096188_0_0_1"/>
<dbReference type="InterPro" id="IPR011051">
    <property type="entry name" value="RmlC_Cupin_sf"/>
</dbReference>
<feature type="domain" description="Cupin type-2" evidence="1">
    <location>
        <begin position="84"/>
        <end position="151"/>
    </location>
</feature>
<dbReference type="PANTHER" id="PTHR36156">
    <property type="entry name" value="SLR2101 PROTEIN"/>
    <property type="match status" value="1"/>
</dbReference>
<evidence type="ECO:0000259" key="1">
    <source>
        <dbReference type="Pfam" id="PF07883"/>
    </source>
</evidence>
<dbReference type="SUPFAM" id="SSF51182">
    <property type="entry name" value="RmlC-like cupins"/>
    <property type="match status" value="1"/>
</dbReference>